<feature type="compositionally biased region" description="Basic residues" evidence="8">
    <location>
        <begin position="170"/>
        <end position="179"/>
    </location>
</feature>
<evidence type="ECO:0000256" key="1">
    <source>
        <dbReference type="ARBA" id="ARBA00004604"/>
    </source>
</evidence>
<evidence type="ECO:0000256" key="8">
    <source>
        <dbReference type="SAM" id="MobiDB-lite"/>
    </source>
</evidence>
<dbReference type="AlphaFoldDB" id="A0AAV6V6L1"/>
<comment type="function">
    <text evidence="5">Involved in rRNA-processing and ribosome biogenesis.</text>
</comment>
<protein>
    <recommendedName>
        <fullName evidence="7">rRNA-processing protein UTP23 homolog</fullName>
    </recommendedName>
</protein>
<evidence type="ECO:0000313" key="9">
    <source>
        <dbReference type="EMBL" id="KAG8191311.1"/>
    </source>
</evidence>
<dbReference type="InterPro" id="IPR029060">
    <property type="entry name" value="PIN-like_dom_sf"/>
</dbReference>
<keyword evidence="3" id="KW-0698">rRNA processing</keyword>
<evidence type="ECO:0000256" key="6">
    <source>
        <dbReference type="ARBA" id="ARBA00038503"/>
    </source>
</evidence>
<reference evidence="9 10" key="1">
    <citation type="journal article" date="2022" name="Nat. Ecol. Evol.">
        <title>A masculinizing supergene underlies an exaggerated male reproductive morph in a spider.</title>
        <authorList>
            <person name="Hendrickx F."/>
            <person name="De Corte Z."/>
            <person name="Sonet G."/>
            <person name="Van Belleghem S.M."/>
            <person name="Kostlbacher S."/>
            <person name="Vangestel C."/>
        </authorList>
    </citation>
    <scope>NUCLEOTIDE SEQUENCE [LARGE SCALE GENOMIC DNA]</scope>
    <source>
        <strain evidence="9">W744_W776</strain>
    </source>
</reference>
<name>A0AAV6V6L1_9ARAC</name>
<evidence type="ECO:0000256" key="7">
    <source>
        <dbReference type="ARBA" id="ARBA00071400"/>
    </source>
</evidence>
<gene>
    <name evidence="9" type="ORF">JTE90_006063</name>
</gene>
<sequence>MKISPHRRIRKYLNFYKSNFEFKTPYKIVVDETFCFEALTCQLNFREQVPKYLENESSKIFTTICAIKAAKKLGQKGADALKLVKELEVRPCDHGEEPVTSEECLFSLVKKNNPDRLFVATQNDDLVNKCRSVASVPVLYVLHNVVCLENPESSRTHQVKRKATEEASNTKKKPKKRGPKQSANSVPIKNIDSPQKNKADKQYQKRVPGENQKPGQEQKPHPFQLQKPVFNRRKSNFGHQKKFSGHKGRSFTKQFKKKPFVKKC</sequence>
<dbReference type="GO" id="GO:0032040">
    <property type="term" value="C:small-subunit processome"/>
    <property type="evidence" value="ECO:0007669"/>
    <property type="project" value="InterPro"/>
</dbReference>
<evidence type="ECO:0000256" key="4">
    <source>
        <dbReference type="ARBA" id="ARBA00023242"/>
    </source>
</evidence>
<dbReference type="EMBL" id="JAFNEN010000161">
    <property type="protein sequence ID" value="KAG8191311.1"/>
    <property type="molecule type" value="Genomic_DNA"/>
</dbReference>
<evidence type="ECO:0000256" key="5">
    <source>
        <dbReference type="ARBA" id="ARBA00037300"/>
    </source>
</evidence>
<feature type="compositionally biased region" description="Basic residues" evidence="8">
    <location>
        <begin position="230"/>
        <end position="264"/>
    </location>
</feature>
<keyword evidence="4" id="KW-0539">Nucleus</keyword>
<dbReference type="InterPro" id="IPR006984">
    <property type="entry name" value="Fcf1/UTP23"/>
</dbReference>
<accession>A0AAV6V6L1</accession>
<feature type="compositionally biased region" description="Polar residues" evidence="8">
    <location>
        <begin position="181"/>
        <end position="194"/>
    </location>
</feature>
<keyword evidence="2" id="KW-0690">Ribosome biogenesis</keyword>
<evidence type="ECO:0000256" key="3">
    <source>
        <dbReference type="ARBA" id="ARBA00022552"/>
    </source>
</evidence>
<evidence type="ECO:0000256" key="2">
    <source>
        <dbReference type="ARBA" id="ARBA00022517"/>
    </source>
</evidence>
<proteinExistence type="inferred from homology"/>
<dbReference type="Gene3D" id="3.40.50.1010">
    <property type="entry name" value="5'-nuclease"/>
    <property type="match status" value="1"/>
</dbReference>
<dbReference type="FunFam" id="3.40.50.1010:FF:000006">
    <property type="entry name" value="rRNA-processing protein UTP23 homolog"/>
    <property type="match status" value="1"/>
</dbReference>
<comment type="similarity">
    <text evidence="6">Belongs to the UTP23/FCF1 family. UTP23 subfamily.</text>
</comment>
<feature type="region of interest" description="Disordered" evidence="8">
    <location>
        <begin position="152"/>
        <end position="264"/>
    </location>
</feature>
<evidence type="ECO:0000313" key="10">
    <source>
        <dbReference type="Proteomes" id="UP000827092"/>
    </source>
</evidence>
<dbReference type="Proteomes" id="UP000827092">
    <property type="component" value="Unassembled WGS sequence"/>
</dbReference>
<keyword evidence="10" id="KW-1185">Reference proteome</keyword>
<dbReference type="GO" id="GO:0006364">
    <property type="term" value="P:rRNA processing"/>
    <property type="evidence" value="ECO:0007669"/>
    <property type="project" value="UniProtKB-KW"/>
</dbReference>
<dbReference type="SUPFAM" id="SSF88723">
    <property type="entry name" value="PIN domain-like"/>
    <property type="match status" value="1"/>
</dbReference>
<dbReference type="PANTHER" id="PTHR12416">
    <property type="entry name" value="RRNA-PROCESSING PROTEIN UTP23 HOMOLOG"/>
    <property type="match status" value="1"/>
</dbReference>
<dbReference type="Pfam" id="PF04900">
    <property type="entry name" value="Fcf1"/>
    <property type="match status" value="1"/>
</dbReference>
<comment type="caution">
    <text evidence="9">The sequence shown here is derived from an EMBL/GenBank/DDBJ whole genome shotgun (WGS) entry which is preliminary data.</text>
</comment>
<comment type="subcellular location">
    <subcellularLocation>
        <location evidence="1">Nucleus</location>
        <location evidence="1">Nucleolus</location>
    </subcellularLocation>
</comment>
<organism evidence="9 10">
    <name type="scientific">Oedothorax gibbosus</name>
    <dbReference type="NCBI Taxonomy" id="931172"/>
    <lineage>
        <taxon>Eukaryota</taxon>
        <taxon>Metazoa</taxon>
        <taxon>Ecdysozoa</taxon>
        <taxon>Arthropoda</taxon>
        <taxon>Chelicerata</taxon>
        <taxon>Arachnida</taxon>
        <taxon>Araneae</taxon>
        <taxon>Araneomorphae</taxon>
        <taxon>Entelegynae</taxon>
        <taxon>Araneoidea</taxon>
        <taxon>Linyphiidae</taxon>
        <taxon>Erigoninae</taxon>
        <taxon>Oedothorax</taxon>
    </lineage>
</organism>